<dbReference type="RefSeq" id="WP_068867094.1">
    <property type="nucleotide sequence ID" value="NZ_VDCI01000003.1"/>
</dbReference>
<sequence>MKNETKVLYIDVETTGTNPESHGIIQIAAIMEIAGIVVEEFDMKCAPHIGASIEKEALAVSGTSEPELRSRQSSHEAFRAFQAFLARHVDRYNRNDKCYPAGYNARFDFQFVQQWFLLHGDTYGIGSFVNWRFLDPLPLLFIRDFKKTLNLPDYRLDTVARHFHIPLQAHDALSDIKATRSILIKLLEA</sequence>
<gene>
    <name evidence="5" type="ORF">FGF68_05575</name>
</gene>
<dbReference type="SUPFAM" id="SSF53098">
    <property type="entry name" value="Ribonuclease H-like"/>
    <property type="match status" value="1"/>
</dbReference>
<dbReference type="PANTHER" id="PTHR30231">
    <property type="entry name" value="DNA POLYMERASE III SUBUNIT EPSILON"/>
    <property type="match status" value="1"/>
</dbReference>
<evidence type="ECO:0000259" key="4">
    <source>
        <dbReference type="SMART" id="SM00479"/>
    </source>
</evidence>
<dbReference type="InterPro" id="IPR036397">
    <property type="entry name" value="RNaseH_sf"/>
</dbReference>
<dbReference type="GO" id="GO:0008408">
    <property type="term" value="F:3'-5' exonuclease activity"/>
    <property type="evidence" value="ECO:0007669"/>
    <property type="project" value="TreeGrafter"/>
</dbReference>
<accession>A0A5C4S0Q0</accession>
<evidence type="ECO:0000256" key="2">
    <source>
        <dbReference type="ARBA" id="ARBA00022801"/>
    </source>
</evidence>
<dbReference type="Pfam" id="PF00929">
    <property type="entry name" value="RNase_T"/>
    <property type="match status" value="1"/>
</dbReference>
<organism evidence="5 6">
    <name type="scientific">Prosthecochloris vibrioformis</name>
    <name type="common">Chlorobium vibrioforme</name>
    <dbReference type="NCBI Taxonomy" id="1098"/>
    <lineage>
        <taxon>Bacteria</taxon>
        <taxon>Pseudomonadati</taxon>
        <taxon>Chlorobiota</taxon>
        <taxon>Chlorobiia</taxon>
        <taxon>Chlorobiales</taxon>
        <taxon>Chlorobiaceae</taxon>
        <taxon>Prosthecochloris</taxon>
    </lineage>
</organism>
<keyword evidence="3 5" id="KW-0269">Exonuclease</keyword>
<keyword evidence="1" id="KW-0540">Nuclease</keyword>
<dbReference type="InterPro" id="IPR012337">
    <property type="entry name" value="RNaseH-like_sf"/>
</dbReference>
<evidence type="ECO:0000313" key="5">
    <source>
        <dbReference type="EMBL" id="TNJ37040.1"/>
    </source>
</evidence>
<dbReference type="PANTHER" id="PTHR30231:SF4">
    <property type="entry name" value="PROTEIN NEN2"/>
    <property type="match status" value="1"/>
</dbReference>
<protein>
    <submittedName>
        <fullName evidence="5">3'-5' exonuclease</fullName>
    </submittedName>
</protein>
<feature type="domain" description="Exonuclease" evidence="4">
    <location>
        <begin position="6"/>
        <end position="189"/>
    </location>
</feature>
<proteinExistence type="predicted"/>
<comment type="caution">
    <text evidence="5">The sequence shown here is derived from an EMBL/GenBank/DDBJ whole genome shotgun (WGS) entry which is preliminary data.</text>
</comment>
<dbReference type="InterPro" id="IPR013520">
    <property type="entry name" value="Ribonucl_H"/>
</dbReference>
<name>A0A5C4S0Q0_PROVB</name>
<dbReference type="AlphaFoldDB" id="A0A5C4S0Q0"/>
<keyword evidence="2" id="KW-0378">Hydrolase</keyword>
<evidence type="ECO:0000256" key="1">
    <source>
        <dbReference type="ARBA" id="ARBA00022722"/>
    </source>
</evidence>
<dbReference type="GO" id="GO:0003676">
    <property type="term" value="F:nucleic acid binding"/>
    <property type="evidence" value="ECO:0007669"/>
    <property type="project" value="InterPro"/>
</dbReference>
<dbReference type="Proteomes" id="UP000309544">
    <property type="component" value="Unassembled WGS sequence"/>
</dbReference>
<evidence type="ECO:0000256" key="3">
    <source>
        <dbReference type="ARBA" id="ARBA00022839"/>
    </source>
</evidence>
<keyword evidence="6" id="KW-1185">Reference proteome</keyword>
<dbReference type="Gene3D" id="3.30.420.10">
    <property type="entry name" value="Ribonuclease H-like superfamily/Ribonuclease H"/>
    <property type="match status" value="1"/>
</dbReference>
<reference evidence="5 6" key="1">
    <citation type="submission" date="2019-05" db="EMBL/GenBank/DDBJ databases">
        <title>Draft Whole-Genome sequence of the green sulfur bacterium Prosthecochloris vibrioformis DSM 260.</title>
        <authorList>
            <person name="Meyer T.E."/>
            <person name="Kyndt J.A."/>
        </authorList>
    </citation>
    <scope>NUCLEOTIDE SEQUENCE [LARGE SCALE GENOMIC DNA]</scope>
    <source>
        <strain evidence="5 6">DSM 260</strain>
    </source>
</reference>
<dbReference type="EMBL" id="VDCI01000003">
    <property type="protein sequence ID" value="TNJ37040.1"/>
    <property type="molecule type" value="Genomic_DNA"/>
</dbReference>
<dbReference type="CDD" id="cd06127">
    <property type="entry name" value="DEDDh"/>
    <property type="match status" value="1"/>
</dbReference>
<dbReference type="SMART" id="SM00479">
    <property type="entry name" value="EXOIII"/>
    <property type="match status" value="1"/>
</dbReference>
<dbReference type="GO" id="GO:0006259">
    <property type="term" value="P:DNA metabolic process"/>
    <property type="evidence" value="ECO:0007669"/>
    <property type="project" value="UniProtKB-ARBA"/>
</dbReference>
<evidence type="ECO:0000313" key="6">
    <source>
        <dbReference type="Proteomes" id="UP000309544"/>
    </source>
</evidence>